<dbReference type="AlphaFoldDB" id="A0A5J5ALY6"/>
<protein>
    <submittedName>
        <fullName evidence="1">Uncharacterized protein</fullName>
    </submittedName>
</protein>
<dbReference type="OrthoDB" id="1915803at2759"/>
<keyword evidence="2" id="KW-1185">Reference proteome</keyword>
<dbReference type="Proteomes" id="UP000325577">
    <property type="component" value="Linkage Group LG2"/>
</dbReference>
<evidence type="ECO:0000313" key="1">
    <source>
        <dbReference type="EMBL" id="KAA8530666.1"/>
    </source>
</evidence>
<evidence type="ECO:0000313" key="2">
    <source>
        <dbReference type="Proteomes" id="UP000325577"/>
    </source>
</evidence>
<reference evidence="1 2" key="1">
    <citation type="submission" date="2019-09" db="EMBL/GenBank/DDBJ databases">
        <title>A chromosome-level genome assembly of the Chinese tupelo Nyssa sinensis.</title>
        <authorList>
            <person name="Yang X."/>
            <person name="Kang M."/>
            <person name="Yang Y."/>
            <person name="Xiong H."/>
            <person name="Wang M."/>
            <person name="Zhang Z."/>
            <person name="Wang Z."/>
            <person name="Wu H."/>
            <person name="Ma T."/>
            <person name="Liu J."/>
            <person name="Xi Z."/>
        </authorList>
    </citation>
    <scope>NUCLEOTIDE SEQUENCE [LARGE SCALE GENOMIC DNA]</scope>
    <source>
        <strain evidence="1">J267</strain>
        <tissue evidence="1">Leaf</tissue>
    </source>
</reference>
<sequence length="97" mass="10560">MRLRVTMGSALQIADRDVLTDAQRHHTRSRACSSASSAAPSASVCHRAHMATNKHALATTTGRPRKAVPNAPKPTSKLLLDPIYGDLSLVLNKKWYL</sequence>
<accession>A0A5J5ALY6</accession>
<dbReference type="EMBL" id="CM018043">
    <property type="protein sequence ID" value="KAA8530666.1"/>
    <property type="molecule type" value="Genomic_DNA"/>
</dbReference>
<organism evidence="1 2">
    <name type="scientific">Nyssa sinensis</name>
    <dbReference type="NCBI Taxonomy" id="561372"/>
    <lineage>
        <taxon>Eukaryota</taxon>
        <taxon>Viridiplantae</taxon>
        <taxon>Streptophyta</taxon>
        <taxon>Embryophyta</taxon>
        <taxon>Tracheophyta</taxon>
        <taxon>Spermatophyta</taxon>
        <taxon>Magnoliopsida</taxon>
        <taxon>eudicotyledons</taxon>
        <taxon>Gunneridae</taxon>
        <taxon>Pentapetalae</taxon>
        <taxon>asterids</taxon>
        <taxon>Cornales</taxon>
        <taxon>Nyssaceae</taxon>
        <taxon>Nyssa</taxon>
    </lineage>
</organism>
<proteinExistence type="predicted"/>
<gene>
    <name evidence="1" type="ORF">F0562_005400</name>
</gene>
<name>A0A5J5ALY6_9ASTE</name>